<evidence type="ECO:0000313" key="6">
    <source>
        <dbReference type="Proteomes" id="UP000094285"/>
    </source>
</evidence>
<evidence type="ECO:0000256" key="1">
    <source>
        <dbReference type="ARBA" id="ARBA00010545"/>
    </source>
</evidence>
<dbReference type="AlphaFoldDB" id="A0A1E4SKU7"/>
<dbReference type="InterPro" id="IPR034543">
    <property type="entry name" value="LCL2"/>
</dbReference>
<feature type="signal peptide" evidence="4">
    <location>
        <begin position="1"/>
        <end position="17"/>
    </location>
</feature>
<dbReference type="STRING" id="984487.A0A1E4SKU7"/>
<dbReference type="OrthoDB" id="2234316at2759"/>
<gene>
    <name evidence="5" type="ORF">CANTADRAFT_25841</name>
</gene>
<dbReference type="RefSeq" id="XP_020065251.1">
    <property type="nucleotide sequence ID" value="XM_020207551.1"/>
</dbReference>
<proteinExistence type="inferred from homology"/>
<dbReference type="GO" id="GO:0036503">
    <property type="term" value="P:ERAD pathway"/>
    <property type="evidence" value="ECO:0007669"/>
    <property type="project" value="TreeGrafter"/>
</dbReference>
<organism evidence="5 6">
    <name type="scientific">Suhomyces tanzawaensis NRRL Y-17324</name>
    <dbReference type="NCBI Taxonomy" id="984487"/>
    <lineage>
        <taxon>Eukaryota</taxon>
        <taxon>Fungi</taxon>
        <taxon>Dikarya</taxon>
        <taxon>Ascomycota</taxon>
        <taxon>Saccharomycotina</taxon>
        <taxon>Pichiomycetes</taxon>
        <taxon>Debaryomycetaceae</taxon>
        <taxon>Suhomyces</taxon>
    </lineage>
</organism>
<evidence type="ECO:0000256" key="4">
    <source>
        <dbReference type="SAM" id="SignalP"/>
    </source>
</evidence>
<dbReference type="Proteomes" id="UP000094285">
    <property type="component" value="Unassembled WGS sequence"/>
</dbReference>
<comment type="similarity">
    <text evidence="1">Belongs to the LCL2 family.</text>
</comment>
<name>A0A1E4SKU7_9ASCO</name>
<dbReference type="PANTHER" id="PTHR38425:SF1">
    <property type="entry name" value="LONG CHRONOLOGICAL LIFESPAN PROTEIN 2"/>
    <property type="match status" value="1"/>
</dbReference>
<dbReference type="CDD" id="cd23996">
    <property type="entry name" value="LCL2-like"/>
    <property type="match status" value="1"/>
</dbReference>
<dbReference type="GeneID" id="30981688"/>
<evidence type="ECO:0000256" key="3">
    <source>
        <dbReference type="ARBA" id="ARBA00022729"/>
    </source>
</evidence>
<protein>
    <recommendedName>
        <fullName evidence="2">Long chronological lifespan protein 2</fullName>
    </recommendedName>
</protein>
<sequence length="131" mass="14540">MFSKLAVLFITLTLVSANFFNLFNNFGHGGNREGRAQNPEEHENAMLNGNCGRYLCPDTGICVDAPKFCPCPFPSSQLRCFLPDGRYLCISKPAGEIAANYDDAATNWKVDAKDDNVRDCGWVNRAWKGEV</sequence>
<evidence type="ECO:0000313" key="5">
    <source>
        <dbReference type="EMBL" id="ODV80129.1"/>
    </source>
</evidence>
<keyword evidence="3 4" id="KW-0732">Signal</keyword>
<keyword evidence="6" id="KW-1185">Reference proteome</keyword>
<accession>A0A1E4SKU7</accession>
<dbReference type="PANTHER" id="PTHR38425">
    <property type="entry name" value="LONG CHRONOLOGICAL LIFESPAN PROTEIN 2"/>
    <property type="match status" value="1"/>
</dbReference>
<reference evidence="6" key="1">
    <citation type="submission" date="2016-05" db="EMBL/GenBank/DDBJ databases">
        <title>Comparative genomics of biotechnologically important yeasts.</title>
        <authorList>
            <consortium name="DOE Joint Genome Institute"/>
            <person name="Riley R."/>
            <person name="Haridas S."/>
            <person name="Wolfe K.H."/>
            <person name="Lopes M.R."/>
            <person name="Hittinger C.T."/>
            <person name="Goker M."/>
            <person name="Salamov A."/>
            <person name="Wisecaver J."/>
            <person name="Long T.M."/>
            <person name="Aerts A.L."/>
            <person name="Barry K."/>
            <person name="Choi C."/>
            <person name="Clum A."/>
            <person name="Coughlan A.Y."/>
            <person name="Deshpande S."/>
            <person name="Douglass A.P."/>
            <person name="Hanson S.J."/>
            <person name="Klenk H.-P."/>
            <person name="Labutti K."/>
            <person name="Lapidus A."/>
            <person name="Lindquist E."/>
            <person name="Lipzen A."/>
            <person name="Meier-Kolthoff J.P."/>
            <person name="Ohm R.A."/>
            <person name="Otillar R.P."/>
            <person name="Pangilinan J."/>
            <person name="Peng Y."/>
            <person name="Rokas A."/>
            <person name="Rosa C.A."/>
            <person name="Scheuner C."/>
            <person name="Sibirny A.A."/>
            <person name="Slot J.C."/>
            <person name="Stielow J.B."/>
            <person name="Sun H."/>
            <person name="Kurtzman C.P."/>
            <person name="Blackwell M."/>
            <person name="Grigoriev I.V."/>
            <person name="Jeffries T.W."/>
        </authorList>
    </citation>
    <scope>NUCLEOTIDE SEQUENCE [LARGE SCALE GENOMIC DNA]</scope>
    <source>
        <strain evidence="6">NRRL Y-17324</strain>
    </source>
</reference>
<dbReference type="EMBL" id="KV453911">
    <property type="protein sequence ID" value="ODV80129.1"/>
    <property type="molecule type" value="Genomic_DNA"/>
</dbReference>
<evidence type="ECO:0000256" key="2">
    <source>
        <dbReference type="ARBA" id="ARBA00018534"/>
    </source>
</evidence>
<feature type="chain" id="PRO_5009162870" description="Long chronological lifespan protein 2" evidence="4">
    <location>
        <begin position="18"/>
        <end position="131"/>
    </location>
</feature>